<name>A0A6A4A8R1_9STRA</name>
<evidence type="ECO:0000313" key="1">
    <source>
        <dbReference type="EMBL" id="KAE9250671.1"/>
    </source>
</evidence>
<accession>A0A6A4A8R1</accession>
<evidence type="ECO:0000313" key="2">
    <source>
        <dbReference type="Proteomes" id="UP000440367"/>
    </source>
</evidence>
<dbReference type="EMBL" id="QXGD01000146">
    <property type="protein sequence ID" value="KAE9250671.1"/>
    <property type="molecule type" value="Genomic_DNA"/>
</dbReference>
<dbReference type="AlphaFoldDB" id="A0A6A4A8R1"/>
<comment type="caution">
    <text evidence="1">The sequence shown here is derived from an EMBL/GenBank/DDBJ whole genome shotgun (WGS) entry which is preliminary data.</text>
</comment>
<sequence length="51" mass="5805">MPVRFGLIIDDWTHGTKHHLAAYGYYVTDSTAAVAVARDERSRRPSECRRA</sequence>
<gene>
    <name evidence="1" type="ORF">PF002_g4654</name>
</gene>
<reference evidence="1 2" key="1">
    <citation type="submission" date="2018-08" db="EMBL/GenBank/DDBJ databases">
        <title>Genomic investigation of the strawberry pathogen Phytophthora fragariae indicates pathogenicity is determined by transcriptional variation in three key races.</title>
        <authorList>
            <person name="Adams T.M."/>
            <person name="Armitage A.D."/>
            <person name="Sobczyk M.K."/>
            <person name="Bates H.J."/>
            <person name="Dunwell J.M."/>
            <person name="Nellist C.F."/>
            <person name="Harrison R.J."/>
        </authorList>
    </citation>
    <scope>NUCLEOTIDE SEQUENCE [LARGE SCALE GENOMIC DNA]</scope>
    <source>
        <strain evidence="1 2">BC-1</strain>
    </source>
</reference>
<organism evidence="1 2">
    <name type="scientific">Phytophthora fragariae</name>
    <dbReference type="NCBI Taxonomy" id="53985"/>
    <lineage>
        <taxon>Eukaryota</taxon>
        <taxon>Sar</taxon>
        <taxon>Stramenopiles</taxon>
        <taxon>Oomycota</taxon>
        <taxon>Peronosporomycetes</taxon>
        <taxon>Peronosporales</taxon>
        <taxon>Peronosporaceae</taxon>
        <taxon>Phytophthora</taxon>
    </lineage>
</organism>
<dbReference type="Proteomes" id="UP000440367">
    <property type="component" value="Unassembled WGS sequence"/>
</dbReference>
<protein>
    <submittedName>
        <fullName evidence="1">Uncharacterized protein</fullName>
    </submittedName>
</protein>
<proteinExistence type="predicted"/>